<sequence>MFHKLGVTELTIIDLTECPLAPADGELEHFSSITMSYIQPSNNILLNMLSAGSDLSTSQSARMCRQVDGSGERLRNRTDSETLDEARGLEAGLFESHHVHSRMNRLNVGITAHVQGLMRVLATKCNFIILCKVNEKLNVLVSADSSTESVTIIIKELDGVEGMQKRMYKLKRNVELLKKWNATLVGGTREDPPLNP</sequence>
<keyword evidence="2" id="KW-1185">Reference proteome</keyword>
<organism evidence="1 2">
    <name type="scientific">Platanthera guangdongensis</name>
    <dbReference type="NCBI Taxonomy" id="2320717"/>
    <lineage>
        <taxon>Eukaryota</taxon>
        <taxon>Viridiplantae</taxon>
        <taxon>Streptophyta</taxon>
        <taxon>Embryophyta</taxon>
        <taxon>Tracheophyta</taxon>
        <taxon>Spermatophyta</taxon>
        <taxon>Magnoliopsida</taxon>
        <taxon>Liliopsida</taxon>
        <taxon>Asparagales</taxon>
        <taxon>Orchidaceae</taxon>
        <taxon>Orchidoideae</taxon>
        <taxon>Orchideae</taxon>
        <taxon>Orchidinae</taxon>
        <taxon>Platanthera</taxon>
    </lineage>
</organism>
<gene>
    <name evidence="1" type="ORF">KSP40_PGU010641</name>
</gene>
<dbReference type="InterPro" id="IPR027417">
    <property type="entry name" value="P-loop_NTPase"/>
</dbReference>
<dbReference type="Proteomes" id="UP001412067">
    <property type="component" value="Unassembled WGS sequence"/>
</dbReference>
<name>A0ABR2N541_9ASPA</name>
<dbReference type="EMBL" id="JBBWWR010000001">
    <property type="protein sequence ID" value="KAK8971245.1"/>
    <property type="molecule type" value="Genomic_DNA"/>
</dbReference>
<evidence type="ECO:0000313" key="1">
    <source>
        <dbReference type="EMBL" id="KAK8971245.1"/>
    </source>
</evidence>
<proteinExistence type="predicted"/>
<accession>A0ABR2N541</accession>
<protein>
    <submittedName>
        <fullName evidence="1">Uncharacterized protein</fullName>
    </submittedName>
</protein>
<comment type="caution">
    <text evidence="1">The sequence shown here is derived from an EMBL/GenBank/DDBJ whole genome shotgun (WGS) entry which is preliminary data.</text>
</comment>
<dbReference type="Gene3D" id="3.40.50.300">
    <property type="entry name" value="P-loop containing nucleotide triphosphate hydrolases"/>
    <property type="match status" value="1"/>
</dbReference>
<evidence type="ECO:0000313" key="2">
    <source>
        <dbReference type="Proteomes" id="UP001412067"/>
    </source>
</evidence>
<reference evidence="1 2" key="1">
    <citation type="journal article" date="2022" name="Nat. Plants">
        <title>Genomes of leafy and leafless Platanthera orchids illuminate the evolution of mycoheterotrophy.</title>
        <authorList>
            <person name="Li M.H."/>
            <person name="Liu K.W."/>
            <person name="Li Z."/>
            <person name="Lu H.C."/>
            <person name="Ye Q.L."/>
            <person name="Zhang D."/>
            <person name="Wang J.Y."/>
            <person name="Li Y.F."/>
            <person name="Zhong Z.M."/>
            <person name="Liu X."/>
            <person name="Yu X."/>
            <person name="Liu D.K."/>
            <person name="Tu X.D."/>
            <person name="Liu B."/>
            <person name="Hao Y."/>
            <person name="Liao X.Y."/>
            <person name="Jiang Y.T."/>
            <person name="Sun W.H."/>
            <person name="Chen J."/>
            <person name="Chen Y.Q."/>
            <person name="Ai Y."/>
            <person name="Zhai J.W."/>
            <person name="Wu S.S."/>
            <person name="Zhou Z."/>
            <person name="Hsiao Y.Y."/>
            <person name="Wu W.L."/>
            <person name="Chen Y.Y."/>
            <person name="Lin Y.F."/>
            <person name="Hsu J.L."/>
            <person name="Li C.Y."/>
            <person name="Wang Z.W."/>
            <person name="Zhao X."/>
            <person name="Zhong W.Y."/>
            <person name="Ma X.K."/>
            <person name="Ma L."/>
            <person name="Huang J."/>
            <person name="Chen G.Z."/>
            <person name="Huang M.Z."/>
            <person name="Huang L."/>
            <person name="Peng D.H."/>
            <person name="Luo Y.B."/>
            <person name="Zou S.Q."/>
            <person name="Chen S.P."/>
            <person name="Lan S."/>
            <person name="Tsai W.C."/>
            <person name="Van de Peer Y."/>
            <person name="Liu Z.J."/>
        </authorList>
    </citation>
    <scope>NUCLEOTIDE SEQUENCE [LARGE SCALE GENOMIC DNA]</scope>
    <source>
        <strain evidence="1">Lor288</strain>
    </source>
</reference>